<feature type="transmembrane region" description="Helical" evidence="10">
    <location>
        <begin position="877"/>
        <end position="895"/>
    </location>
</feature>
<evidence type="ECO:0000256" key="8">
    <source>
        <dbReference type="ARBA" id="ARBA00022989"/>
    </source>
</evidence>
<feature type="transmembrane region" description="Helical" evidence="10">
    <location>
        <begin position="741"/>
        <end position="760"/>
    </location>
</feature>
<reference evidence="12 13" key="1">
    <citation type="journal article" date="2010" name="Cell">
        <title>The genome of Naegleria gruberi illuminates early eukaryotic versatility.</title>
        <authorList>
            <person name="Fritz-Laylin L.K."/>
            <person name="Prochnik S.E."/>
            <person name="Ginger M.L."/>
            <person name="Dacks J.B."/>
            <person name="Carpenter M.L."/>
            <person name="Field M.C."/>
            <person name="Kuo A."/>
            <person name="Paredez A."/>
            <person name="Chapman J."/>
            <person name="Pham J."/>
            <person name="Shu S."/>
            <person name="Neupane R."/>
            <person name="Cipriano M."/>
            <person name="Mancuso J."/>
            <person name="Tu H."/>
            <person name="Salamov A."/>
            <person name="Lindquist E."/>
            <person name="Shapiro H."/>
            <person name="Lucas S."/>
            <person name="Grigoriev I.V."/>
            <person name="Cande W.Z."/>
            <person name="Fulton C."/>
            <person name="Rokhsar D.S."/>
            <person name="Dawson S.C."/>
        </authorList>
    </citation>
    <scope>NUCLEOTIDE SEQUENCE [LARGE SCALE GENOMIC DNA]</scope>
    <source>
        <strain evidence="12 13">NEG-M</strain>
    </source>
</reference>
<dbReference type="InterPro" id="IPR039529">
    <property type="entry name" value="PGAP1/BST1"/>
</dbReference>
<dbReference type="OrthoDB" id="348976at2759"/>
<evidence type="ECO:0000259" key="11">
    <source>
        <dbReference type="Pfam" id="PF07819"/>
    </source>
</evidence>
<keyword evidence="4 10" id="KW-0812">Transmembrane</keyword>
<evidence type="ECO:0000256" key="1">
    <source>
        <dbReference type="ARBA" id="ARBA00004477"/>
    </source>
</evidence>
<dbReference type="GeneID" id="8854473"/>
<feature type="transmembrane region" description="Helical" evidence="10">
    <location>
        <begin position="766"/>
        <end position="783"/>
    </location>
</feature>
<protein>
    <recommendedName>
        <fullName evidence="10">GPI inositol-deacylase</fullName>
        <ecNumber evidence="10">3.1.-.-</ecNumber>
    </recommendedName>
</protein>
<dbReference type="RefSeq" id="XP_002672684.1">
    <property type="nucleotide sequence ID" value="XM_002672638.1"/>
</dbReference>
<feature type="transmembrane region" description="Helical" evidence="10">
    <location>
        <begin position="7"/>
        <end position="31"/>
    </location>
</feature>
<evidence type="ECO:0000256" key="6">
    <source>
        <dbReference type="ARBA" id="ARBA00022824"/>
    </source>
</evidence>
<keyword evidence="5 10" id="KW-0378">Hydrolase</keyword>
<feature type="transmembrane region" description="Helical" evidence="10">
    <location>
        <begin position="795"/>
        <end position="816"/>
    </location>
</feature>
<dbReference type="GO" id="GO:0006888">
    <property type="term" value="P:endoplasmic reticulum to Golgi vesicle-mediated transport"/>
    <property type="evidence" value="ECO:0007669"/>
    <property type="project" value="TreeGrafter"/>
</dbReference>
<dbReference type="SUPFAM" id="SSF53474">
    <property type="entry name" value="alpha/beta-Hydrolases"/>
    <property type="match status" value="1"/>
</dbReference>
<dbReference type="VEuPathDB" id="AmoebaDB:NAEGRDRAFT_72314"/>
<keyword evidence="3 10" id="KW-0813">Transport</keyword>
<evidence type="ECO:0000313" key="13">
    <source>
        <dbReference type="Proteomes" id="UP000006671"/>
    </source>
</evidence>
<name>D2VTI5_NAEGR</name>
<dbReference type="GO" id="GO:0005789">
    <property type="term" value="C:endoplasmic reticulum membrane"/>
    <property type="evidence" value="ECO:0007669"/>
    <property type="project" value="UniProtKB-SubCell"/>
</dbReference>
<dbReference type="EMBL" id="GG738896">
    <property type="protein sequence ID" value="EFC39940.1"/>
    <property type="molecule type" value="Genomic_DNA"/>
</dbReference>
<feature type="transmembrane region" description="Helical" evidence="10">
    <location>
        <begin position="640"/>
        <end position="660"/>
    </location>
</feature>
<comment type="subcellular location">
    <subcellularLocation>
        <location evidence="1">Endoplasmic reticulum membrane</location>
        <topology evidence="1">Multi-pass membrane protein</topology>
    </subcellularLocation>
</comment>
<gene>
    <name evidence="12" type="ORF">NAEGRDRAFT_72314</name>
</gene>
<dbReference type="OMA" id="WHDELIR"/>
<proteinExistence type="inferred from homology"/>
<dbReference type="eggNOG" id="KOG3724">
    <property type="taxonomic scope" value="Eukaryota"/>
</dbReference>
<evidence type="ECO:0000256" key="5">
    <source>
        <dbReference type="ARBA" id="ARBA00022801"/>
    </source>
</evidence>
<dbReference type="PANTHER" id="PTHR15495:SF7">
    <property type="entry name" value="GPI INOSITOL-DEACYLASE"/>
    <property type="match status" value="1"/>
</dbReference>
<dbReference type="Pfam" id="PF07819">
    <property type="entry name" value="PGAP1"/>
    <property type="match status" value="1"/>
</dbReference>
<feature type="transmembrane region" description="Helical" evidence="10">
    <location>
        <begin position="667"/>
        <end position="685"/>
    </location>
</feature>
<evidence type="ECO:0000256" key="4">
    <source>
        <dbReference type="ARBA" id="ARBA00022692"/>
    </source>
</evidence>
<dbReference type="InterPro" id="IPR029058">
    <property type="entry name" value="AB_hydrolase_fold"/>
</dbReference>
<comment type="similarity">
    <text evidence="2 10">Belongs to the GPI inositol-deacylase family.</text>
</comment>
<accession>D2VTI5</accession>
<dbReference type="GO" id="GO:0006505">
    <property type="term" value="P:GPI anchor metabolic process"/>
    <property type="evidence" value="ECO:0007669"/>
    <property type="project" value="TreeGrafter"/>
</dbReference>
<evidence type="ECO:0000256" key="9">
    <source>
        <dbReference type="ARBA" id="ARBA00023136"/>
    </source>
</evidence>
<dbReference type="Proteomes" id="UP000006671">
    <property type="component" value="Unassembled WGS sequence"/>
</dbReference>
<feature type="transmembrane region" description="Helical" evidence="10">
    <location>
        <begin position="845"/>
        <end position="865"/>
    </location>
</feature>
<dbReference type="InterPro" id="IPR012908">
    <property type="entry name" value="PGAP1-ab_dom-like"/>
</dbReference>
<feature type="transmembrane region" description="Helical" evidence="10">
    <location>
        <begin position="901"/>
        <end position="922"/>
    </location>
</feature>
<evidence type="ECO:0000313" key="12">
    <source>
        <dbReference type="EMBL" id="EFC39940.1"/>
    </source>
</evidence>
<keyword evidence="9 10" id="KW-0472">Membrane</keyword>
<evidence type="ECO:0000256" key="3">
    <source>
        <dbReference type="ARBA" id="ARBA00022448"/>
    </source>
</evidence>
<dbReference type="KEGG" id="ngr:NAEGRDRAFT_72314"/>
<evidence type="ECO:0000256" key="2">
    <source>
        <dbReference type="ARBA" id="ARBA00006931"/>
    </source>
</evidence>
<dbReference type="AlphaFoldDB" id="D2VTI5"/>
<evidence type="ECO:0000256" key="10">
    <source>
        <dbReference type="RuleBase" id="RU365011"/>
    </source>
</evidence>
<feature type="transmembrane region" description="Helical" evidence="10">
    <location>
        <begin position="705"/>
        <end position="734"/>
    </location>
</feature>
<dbReference type="GO" id="GO:0015031">
    <property type="term" value="P:protein transport"/>
    <property type="evidence" value="ECO:0007669"/>
    <property type="project" value="UniProtKB-KW"/>
</dbReference>
<evidence type="ECO:0000256" key="7">
    <source>
        <dbReference type="ARBA" id="ARBA00022927"/>
    </source>
</evidence>
<keyword evidence="7 10" id="KW-0653">Protein transport</keyword>
<keyword evidence="6 10" id="KW-0256">Endoplasmic reticulum</keyword>
<dbReference type="InParanoid" id="D2VTI5"/>
<dbReference type="Gene3D" id="3.40.50.1820">
    <property type="entry name" value="alpha/beta hydrolase"/>
    <property type="match status" value="1"/>
</dbReference>
<keyword evidence="13" id="KW-1185">Reference proteome</keyword>
<dbReference type="GO" id="GO:0050185">
    <property type="term" value="F:phosphatidylinositol deacylase activity"/>
    <property type="evidence" value="ECO:0007669"/>
    <property type="project" value="TreeGrafter"/>
</dbReference>
<comment type="function">
    <text evidence="10">Involved in inositol deacylation of GPI-anchored proteins which plays important roles in the quality control and ER-associated degradation of GPI-anchored proteins.</text>
</comment>
<feature type="domain" description="GPI inositol-deacylase PGAP1-like alpha/beta" evidence="11">
    <location>
        <begin position="107"/>
        <end position="348"/>
    </location>
</feature>
<organism evidence="13">
    <name type="scientific">Naegleria gruberi</name>
    <name type="common">Amoeba</name>
    <dbReference type="NCBI Taxonomy" id="5762"/>
    <lineage>
        <taxon>Eukaryota</taxon>
        <taxon>Discoba</taxon>
        <taxon>Heterolobosea</taxon>
        <taxon>Tetramitia</taxon>
        <taxon>Eutetramitia</taxon>
        <taxon>Vahlkampfiidae</taxon>
        <taxon>Naegleria</taxon>
    </lineage>
</organism>
<dbReference type="EC" id="3.1.-.-" evidence="10"/>
<keyword evidence="8 10" id="KW-1133">Transmembrane helix</keyword>
<dbReference type="PANTHER" id="PTHR15495">
    <property type="entry name" value="NEGATIVE REGULATOR OF VESICLE FORMATION-RELATED"/>
    <property type="match status" value="1"/>
</dbReference>
<dbReference type="STRING" id="5762.D2VTI5"/>
<sequence>MSKASQLLHVLGSLLFALIFLLAGRVLYYYWIENYSHQSEDEPYKCIMSWMRPNYIPLPFNYIGEDDSNASTLSKYDKSPPYTLYRFVDDIDQQRKQKLDPKSKYYRGIPILFVHGNSGSMKQGRALGVSPLEFISRLEKYQLQDRVYLDMFQGSFLRENVEKAKLPQDFDVFLVDFNEQLSALSGDVLVRQAKYVRGVMKYITSLYTSEENKPKEIIAVGHSMGGIVLKAASALTVKDILPIRTLITLSTPFKRHPVLLDRDSDLFYQQLVRLPHPKVDIFSIGGGWHDELIRSDLTGNPLLGKNNSNFYHIMSTTSVPNTHCSTDHQAITWCKQIILPIAKFLVHYAYEGGMDLSTKKKVKIFEKYFTNKNSELSFYNNPPKKYDISKYNLAKAVSVSSPLTSSNPVIHVKNILKKVDEFSLLFTGLKSEVKLVFVKTNSTQVLIHDHIDSLPFFDVVGSDNDIDESRISPKKVKSFVTLKKKHVSDYDYIIVDSQRASQLVVHDVKVTVSTHVGFHPYPFLLSRISNHLKVNFAGVRPQFAYSLRVQHFCKNNLVDGIIKIKSHDGKEERIEPFSSNLANYKLKFFESNRNHSKFQIEFISGCELSNGDVSNAEATLNIDIFTTLIMFFRYHYSTTIASNAFSLILFAISFMAWNNFTVSFHKALNVSLFTRGFVIVLIELVNIHLDLPQADTMTYHESEPIYIVLSLITAFSILHILYFLLRVVMIILYLPARLLKFVFTSSIFIIACSLLIAYGVHKYMHIGLGFLFTLVLMLLNMAVSSEDAQHESLKSAFLMLHSISTIILLPSCIVWIKEWKEMIHISKTALKGIELFTQTIPPARFANMINPVSLLPCLVTFVLIFINQTTLTKEFNFRHYLIMVACELAAAYSTMHFRFTLYGYALICSAVCSILIMLLTLLKKVDKEKTD</sequence>